<evidence type="ECO:0000256" key="11">
    <source>
        <dbReference type="RuleBase" id="RU003826"/>
    </source>
</evidence>
<comment type="similarity">
    <text evidence="10 11">Belongs to the thiamine-phosphate synthase family.</text>
</comment>
<evidence type="ECO:0000256" key="7">
    <source>
        <dbReference type="ARBA" id="ARBA00047334"/>
    </source>
</evidence>
<comment type="catalytic activity">
    <reaction evidence="9 10 11">
        <text>2-[(2R,5Z)-2-carboxy-4-methylthiazol-5(2H)-ylidene]ethyl phosphate + 4-amino-2-methyl-5-(diphosphooxymethyl)pyrimidine + 2 H(+) = thiamine phosphate + CO2 + diphosphate</text>
        <dbReference type="Rhea" id="RHEA:47844"/>
        <dbReference type="ChEBI" id="CHEBI:15378"/>
        <dbReference type="ChEBI" id="CHEBI:16526"/>
        <dbReference type="ChEBI" id="CHEBI:33019"/>
        <dbReference type="ChEBI" id="CHEBI:37575"/>
        <dbReference type="ChEBI" id="CHEBI:57841"/>
        <dbReference type="ChEBI" id="CHEBI:62899"/>
        <dbReference type="EC" id="2.5.1.3"/>
    </reaction>
</comment>
<comment type="pathway">
    <text evidence="2 10 12">Cofactor biosynthesis; thiamine diphosphate biosynthesis; thiamine phosphate from 4-amino-2-methyl-5-diphosphomethylpyrimidine and 4-methyl-5-(2-phosphoethyl)-thiazole: step 1/1.</text>
</comment>
<feature type="binding site" evidence="10">
    <location>
        <begin position="43"/>
        <end position="47"/>
    </location>
    <ligand>
        <name>4-amino-2-methyl-5-(diphosphooxymethyl)pyrimidine</name>
        <dbReference type="ChEBI" id="CHEBI:57841"/>
    </ligand>
</feature>
<dbReference type="InterPro" id="IPR022998">
    <property type="entry name" value="ThiamineP_synth_TenI"/>
</dbReference>
<dbReference type="PANTHER" id="PTHR20857">
    <property type="entry name" value="THIAMINE-PHOSPHATE PYROPHOSPHORYLASE"/>
    <property type="match status" value="1"/>
</dbReference>
<reference evidence="14 15" key="1">
    <citation type="journal article" date="2019" name="PLoS ONE">
        <title>Pup mortality in New Zealand sea lions (Phocarctos hookeri) at Enderby Island, Auckland Islands, 2013-18.</title>
        <authorList>
            <person name="Michael S.A."/>
            <person name="Hayman D.T.S."/>
            <person name="Gray R."/>
            <person name="Zhang J."/>
            <person name="Rogers L."/>
            <person name="Roe W.D."/>
        </authorList>
    </citation>
    <scope>NUCLEOTIDE SEQUENCE [LARGE SCALE GENOMIC DNA]</scope>
    <source>
        <strain evidence="14 15">SM868</strain>
    </source>
</reference>
<dbReference type="InterPro" id="IPR036206">
    <property type="entry name" value="ThiamineP_synth_sf"/>
</dbReference>
<dbReference type="OrthoDB" id="9789949at2"/>
<dbReference type="InterPro" id="IPR034291">
    <property type="entry name" value="TMP_synthase"/>
</dbReference>
<dbReference type="Proteomes" id="UP000442109">
    <property type="component" value="Unassembled WGS sequence"/>
</dbReference>
<comment type="caution">
    <text evidence="14">The sequence shown here is derived from an EMBL/GenBank/DDBJ whole genome shotgun (WGS) entry which is preliminary data.</text>
</comment>
<dbReference type="GO" id="GO:0009229">
    <property type="term" value="P:thiamine diphosphate biosynthetic process"/>
    <property type="evidence" value="ECO:0007669"/>
    <property type="project" value="UniProtKB-UniRule"/>
</dbReference>
<dbReference type="SUPFAM" id="SSF51391">
    <property type="entry name" value="Thiamin phosphate synthase"/>
    <property type="match status" value="1"/>
</dbReference>
<comment type="function">
    <text evidence="1 10">Condenses 4-methyl-5-(beta-hydroxyethyl)thiazole monophosphate (THZ-P) and 2-methyl-4-amino-5-hydroxymethyl pyrimidine pyrophosphate (HMP-PP) to form thiamine monophosphate (TMP).</text>
</comment>
<dbReference type="EMBL" id="WFKQ01000002">
    <property type="protein sequence ID" value="MUG31978.1"/>
    <property type="molecule type" value="Genomic_DNA"/>
</dbReference>
<dbReference type="GO" id="GO:0000287">
    <property type="term" value="F:magnesium ion binding"/>
    <property type="evidence" value="ECO:0007669"/>
    <property type="project" value="UniProtKB-UniRule"/>
</dbReference>
<feature type="binding site" evidence="10">
    <location>
        <position position="173"/>
    </location>
    <ligand>
        <name>2-[(2R,5Z)-2-carboxy-4-methylthiazol-5(2H)-ylidene]ethyl phosphate</name>
        <dbReference type="ChEBI" id="CHEBI:62899"/>
    </ligand>
</feature>
<keyword evidence="15" id="KW-1185">Reference proteome</keyword>
<name>A0A844M013_9GAMM</name>
<dbReference type="UniPathway" id="UPA00060">
    <property type="reaction ID" value="UER00141"/>
</dbReference>
<feature type="domain" description="Thiamine phosphate synthase/TenI" evidence="13">
    <location>
        <begin position="13"/>
        <end position="196"/>
    </location>
</feature>
<sequence length="213" mass="22463">MNKHNKSADALSLYLVTDSALCADKGLIETVLAAIDGGVTLVQLRDKHASDEALYTTACELKEAIAGRVPLVINDKVQIAHKAKLDGAHIGQGDLSVEQARNILGHDAWLGLSINTLAQLQQTHHHHLDLLDYVGLGPVFATATKQDHAEPIGLEGLSTLSKASVLPTVAIGGINHANARQVYQTGCHGIAVVSAICAADDPKQAAELLIAQR</sequence>
<comment type="cofactor">
    <cofactor evidence="10">
        <name>Mg(2+)</name>
        <dbReference type="ChEBI" id="CHEBI:18420"/>
    </cofactor>
    <text evidence="10">Binds 1 Mg(2+) ion per subunit.</text>
</comment>
<protein>
    <recommendedName>
        <fullName evidence="10">Thiamine-phosphate synthase</fullName>
        <shortName evidence="10">TP synthase</shortName>
        <shortName evidence="10">TPS</shortName>
        <ecNumber evidence="10">2.5.1.3</ecNumber>
    </recommendedName>
    <alternativeName>
        <fullName evidence="10">Thiamine-phosphate pyrophosphorylase</fullName>
        <shortName evidence="10">TMP pyrophosphorylase</shortName>
        <shortName evidence="10">TMP-PPase</shortName>
    </alternativeName>
</protein>
<dbReference type="Pfam" id="PF02581">
    <property type="entry name" value="TMP-TENI"/>
    <property type="match status" value="1"/>
</dbReference>
<dbReference type="GO" id="GO:0005737">
    <property type="term" value="C:cytoplasm"/>
    <property type="evidence" value="ECO:0007669"/>
    <property type="project" value="TreeGrafter"/>
</dbReference>
<feature type="binding site" evidence="10">
    <location>
        <position position="74"/>
    </location>
    <ligand>
        <name>4-amino-2-methyl-5-(diphosphooxymethyl)pyrimidine</name>
        <dbReference type="ChEBI" id="CHEBI:57841"/>
    </ligand>
</feature>
<evidence type="ECO:0000256" key="5">
    <source>
        <dbReference type="ARBA" id="ARBA00022842"/>
    </source>
</evidence>
<evidence type="ECO:0000313" key="14">
    <source>
        <dbReference type="EMBL" id="MUG31978.1"/>
    </source>
</evidence>
<organism evidence="14 15">
    <name type="scientific">Psychrobacter sanguinis</name>
    <dbReference type="NCBI Taxonomy" id="861445"/>
    <lineage>
        <taxon>Bacteria</taxon>
        <taxon>Pseudomonadati</taxon>
        <taxon>Pseudomonadota</taxon>
        <taxon>Gammaproteobacteria</taxon>
        <taxon>Moraxellales</taxon>
        <taxon>Moraxellaceae</taxon>
        <taxon>Psychrobacter</taxon>
    </lineage>
</organism>
<evidence type="ECO:0000256" key="8">
    <source>
        <dbReference type="ARBA" id="ARBA00047851"/>
    </source>
</evidence>
<feature type="binding site" evidence="10">
    <location>
        <begin position="193"/>
        <end position="194"/>
    </location>
    <ligand>
        <name>2-[(2R,5Z)-2-carboxy-4-methylthiazol-5(2H)-ylidene]ethyl phosphate</name>
        <dbReference type="ChEBI" id="CHEBI:62899"/>
    </ligand>
</feature>
<evidence type="ECO:0000256" key="3">
    <source>
        <dbReference type="ARBA" id="ARBA00022679"/>
    </source>
</evidence>
<dbReference type="HAMAP" id="MF_00097">
    <property type="entry name" value="TMP_synthase"/>
    <property type="match status" value="1"/>
</dbReference>
<evidence type="ECO:0000313" key="15">
    <source>
        <dbReference type="Proteomes" id="UP000442109"/>
    </source>
</evidence>
<feature type="binding site" evidence="10">
    <location>
        <position position="113"/>
    </location>
    <ligand>
        <name>4-amino-2-methyl-5-(diphosphooxymethyl)pyrimidine</name>
        <dbReference type="ChEBI" id="CHEBI:57841"/>
    </ligand>
</feature>
<feature type="binding site" evidence="10">
    <location>
        <begin position="142"/>
        <end position="144"/>
    </location>
    <ligand>
        <name>2-[(2R,5Z)-2-carboxy-4-methylthiazol-5(2H)-ylidene]ethyl phosphate</name>
        <dbReference type="ChEBI" id="CHEBI:62899"/>
    </ligand>
</feature>
<dbReference type="CDD" id="cd00564">
    <property type="entry name" value="TMP_TenI"/>
    <property type="match status" value="1"/>
</dbReference>
<evidence type="ECO:0000256" key="4">
    <source>
        <dbReference type="ARBA" id="ARBA00022723"/>
    </source>
</evidence>
<dbReference type="AlphaFoldDB" id="A0A844M013"/>
<dbReference type="InterPro" id="IPR013785">
    <property type="entry name" value="Aldolase_TIM"/>
</dbReference>
<evidence type="ECO:0000259" key="13">
    <source>
        <dbReference type="Pfam" id="PF02581"/>
    </source>
</evidence>
<dbReference type="GO" id="GO:0004789">
    <property type="term" value="F:thiamine-phosphate diphosphorylase activity"/>
    <property type="evidence" value="ECO:0007669"/>
    <property type="project" value="UniProtKB-UniRule"/>
</dbReference>
<dbReference type="NCBIfam" id="TIGR00693">
    <property type="entry name" value="thiE"/>
    <property type="match status" value="1"/>
</dbReference>
<feature type="binding site" evidence="10">
    <location>
        <position position="75"/>
    </location>
    <ligand>
        <name>Mg(2+)</name>
        <dbReference type="ChEBI" id="CHEBI:18420"/>
    </ligand>
</feature>
<keyword evidence="3 10" id="KW-0808">Transferase</keyword>
<feature type="binding site" evidence="10">
    <location>
        <position position="94"/>
    </location>
    <ligand>
        <name>Mg(2+)</name>
        <dbReference type="ChEBI" id="CHEBI:18420"/>
    </ligand>
</feature>
<proteinExistence type="inferred from homology"/>
<dbReference type="EC" id="2.5.1.3" evidence="10"/>
<keyword evidence="6 10" id="KW-0784">Thiamine biosynthesis</keyword>
<evidence type="ECO:0000256" key="10">
    <source>
        <dbReference type="HAMAP-Rule" id="MF_00097"/>
    </source>
</evidence>
<accession>A0A844M013</accession>
<comment type="catalytic activity">
    <reaction evidence="8 10 11">
        <text>2-(2-carboxy-4-methylthiazol-5-yl)ethyl phosphate + 4-amino-2-methyl-5-(diphosphooxymethyl)pyrimidine + 2 H(+) = thiamine phosphate + CO2 + diphosphate</text>
        <dbReference type="Rhea" id="RHEA:47848"/>
        <dbReference type="ChEBI" id="CHEBI:15378"/>
        <dbReference type="ChEBI" id="CHEBI:16526"/>
        <dbReference type="ChEBI" id="CHEBI:33019"/>
        <dbReference type="ChEBI" id="CHEBI:37575"/>
        <dbReference type="ChEBI" id="CHEBI:57841"/>
        <dbReference type="ChEBI" id="CHEBI:62890"/>
        <dbReference type="EC" id="2.5.1.3"/>
    </reaction>
</comment>
<evidence type="ECO:0000256" key="6">
    <source>
        <dbReference type="ARBA" id="ARBA00022977"/>
    </source>
</evidence>
<evidence type="ECO:0000256" key="1">
    <source>
        <dbReference type="ARBA" id="ARBA00003814"/>
    </source>
</evidence>
<dbReference type="RefSeq" id="WP_155586926.1">
    <property type="nucleotide sequence ID" value="NZ_WFKQ01000002.1"/>
</dbReference>
<dbReference type="FunFam" id="3.20.20.70:FF:000096">
    <property type="entry name" value="Thiamine-phosphate synthase"/>
    <property type="match status" value="1"/>
</dbReference>
<dbReference type="Gene3D" id="3.20.20.70">
    <property type="entry name" value="Aldolase class I"/>
    <property type="match status" value="1"/>
</dbReference>
<dbReference type="GO" id="GO:0009228">
    <property type="term" value="P:thiamine biosynthetic process"/>
    <property type="evidence" value="ECO:0007669"/>
    <property type="project" value="UniProtKB-KW"/>
</dbReference>
<comment type="catalytic activity">
    <reaction evidence="7 10 11">
        <text>4-methyl-5-(2-phosphooxyethyl)-thiazole + 4-amino-2-methyl-5-(diphosphooxymethyl)pyrimidine + H(+) = thiamine phosphate + diphosphate</text>
        <dbReference type="Rhea" id="RHEA:22328"/>
        <dbReference type="ChEBI" id="CHEBI:15378"/>
        <dbReference type="ChEBI" id="CHEBI:33019"/>
        <dbReference type="ChEBI" id="CHEBI:37575"/>
        <dbReference type="ChEBI" id="CHEBI:57841"/>
        <dbReference type="ChEBI" id="CHEBI:58296"/>
        <dbReference type="EC" id="2.5.1.3"/>
    </reaction>
</comment>
<evidence type="ECO:0000256" key="9">
    <source>
        <dbReference type="ARBA" id="ARBA00047883"/>
    </source>
</evidence>
<evidence type="ECO:0000256" key="12">
    <source>
        <dbReference type="RuleBase" id="RU004253"/>
    </source>
</evidence>
<keyword evidence="4 10" id="KW-0479">Metal-binding</keyword>
<feature type="binding site" evidence="10">
    <location>
        <position position="145"/>
    </location>
    <ligand>
        <name>4-amino-2-methyl-5-(diphosphooxymethyl)pyrimidine</name>
        <dbReference type="ChEBI" id="CHEBI:57841"/>
    </ligand>
</feature>
<gene>
    <name evidence="10 14" type="primary">thiE</name>
    <name evidence="14" type="ORF">GB996_04125</name>
</gene>
<evidence type="ECO:0000256" key="2">
    <source>
        <dbReference type="ARBA" id="ARBA00005165"/>
    </source>
</evidence>
<keyword evidence="5 10" id="KW-0460">Magnesium</keyword>
<dbReference type="PANTHER" id="PTHR20857:SF23">
    <property type="entry name" value="THIAMINE BIOSYNTHETIC BIFUNCTIONAL ENZYME"/>
    <property type="match status" value="1"/>
</dbReference>